<name>A0A9P5Y7S4_9AGAR</name>
<dbReference type="Proteomes" id="UP000807353">
    <property type="component" value="Unassembled WGS sequence"/>
</dbReference>
<dbReference type="EMBL" id="MU150267">
    <property type="protein sequence ID" value="KAF9462871.1"/>
    <property type="molecule type" value="Genomic_DNA"/>
</dbReference>
<comment type="caution">
    <text evidence="1">The sequence shown here is derived from an EMBL/GenBank/DDBJ whole genome shotgun (WGS) entry which is preliminary data.</text>
</comment>
<dbReference type="OrthoDB" id="1728974at2759"/>
<organism evidence="1 2">
    <name type="scientific">Collybia nuda</name>
    <dbReference type="NCBI Taxonomy" id="64659"/>
    <lineage>
        <taxon>Eukaryota</taxon>
        <taxon>Fungi</taxon>
        <taxon>Dikarya</taxon>
        <taxon>Basidiomycota</taxon>
        <taxon>Agaricomycotina</taxon>
        <taxon>Agaricomycetes</taxon>
        <taxon>Agaricomycetidae</taxon>
        <taxon>Agaricales</taxon>
        <taxon>Tricholomatineae</taxon>
        <taxon>Clitocybaceae</taxon>
        <taxon>Collybia</taxon>
    </lineage>
</organism>
<keyword evidence="2" id="KW-1185">Reference proteome</keyword>
<gene>
    <name evidence="1" type="ORF">BDZ94DRAFT_1164885</name>
</gene>
<evidence type="ECO:0000313" key="2">
    <source>
        <dbReference type="Proteomes" id="UP000807353"/>
    </source>
</evidence>
<protein>
    <submittedName>
        <fullName evidence="1">Uncharacterized protein</fullName>
    </submittedName>
</protein>
<dbReference type="AlphaFoldDB" id="A0A9P5Y7S4"/>
<proteinExistence type="predicted"/>
<evidence type="ECO:0000313" key="1">
    <source>
        <dbReference type="EMBL" id="KAF9462871.1"/>
    </source>
</evidence>
<reference evidence="1" key="1">
    <citation type="submission" date="2020-11" db="EMBL/GenBank/DDBJ databases">
        <authorList>
            <consortium name="DOE Joint Genome Institute"/>
            <person name="Ahrendt S."/>
            <person name="Riley R."/>
            <person name="Andreopoulos W."/>
            <person name="Labutti K."/>
            <person name="Pangilinan J."/>
            <person name="Ruiz-Duenas F.J."/>
            <person name="Barrasa J.M."/>
            <person name="Sanchez-Garcia M."/>
            <person name="Camarero S."/>
            <person name="Miyauchi S."/>
            <person name="Serrano A."/>
            <person name="Linde D."/>
            <person name="Babiker R."/>
            <person name="Drula E."/>
            <person name="Ayuso-Fernandez I."/>
            <person name="Pacheco R."/>
            <person name="Padilla G."/>
            <person name="Ferreira P."/>
            <person name="Barriuso J."/>
            <person name="Kellner H."/>
            <person name="Castanera R."/>
            <person name="Alfaro M."/>
            <person name="Ramirez L."/>
            <person name="Pisabarro A.G."/>
            <person name="Kuo A."/>
            <person name="Tritt A."/>
            <person name="Lipzen A."/>
            <person name="He G."/>
            <person name="Yan M."/>
            <person name="Ng V."/>
            <person name="Cullen D."/>
            <person name="Martin F."/>
            <person name="Rosso M.-N."/>
            <person name="Henrissat B."/>
            <person name="Hibbett D."/>
            <person name="Martinez A.T."/>
            <person name="Grigoriev I.V."/>
        </authorList>
    </citation>
    <scope>NUCLEOTIDE SEQUENCE</scope>
    <source>
        <strain evidence="1">CBS 247.69</strain>
    </source>
</reference>
<accession>A0A9P5Y7S4</accession>
<sequence>MKTGYQLCMLCITTPRDCNPTKPDELWNLFKNSICDDLEYILHQKGLENITQDQIWDYGLYLTNRSGDSKHH</sequence>